<gene>
    <name evidence="1" type="ORF">T4A_8452</name>
</gene>
<organism evidence="1 2">
    <name type="scientific">Trichinella pseudospiralis</name>
    <name type="common">Parasitic roundworm</name>
    <dbReference type="NCBI Taxonomy" id="6337"/>
    <lineage>
        <taxon>Eukaryota</taxon>
        <taxon>Metazoa</taxon>
        <taxon>Ecdysozoa</taxon>
        <taxon>Nematoda</taxon>
        <taxon>Enoplea</taxon>
        <taxon>Dorylaimia</taxon>
        <taxon>Trichinellida</taxon>
        <taxon>Trichinellidae</taxon>
        <taxon>Trichinella</taxon>
    </lineage>
</organism>
<evidence type="ECO:0000313" key="2">
    <source>
        <dbReference type="Proteomes" id="UP000054632"/>
    </source>
</evidence>
<accession>A0A0V1E5G6</accession>
<reference evidence="1 2" key="1">
    <citation type="submission" date="2015-01" db="EMBL/GenBank/DDBJ databases">
        <title>Evolution of Trichinella species and genotypes.</title>
        <authorList>
            <person name="Korhonen P.K."/>
            <person name="Edoardo P."/>
            <person name="Giuseppe L.R."/>
            <person name="Gasser R.B."/>
        </authorList>
    </citation>
    <scope>NUCLEOTIDE SEQUENCE [LARGE SCALE GENOMIC DNA]</scope>
    <source>
        <strain evidence="1">ISS13</strain>
    </source>
</reference>
<comment type="caution">
    <text evidence="1">The sequence shown here is derived from an EMBL/GenBank/DDBJ whole genome shotgun (WGS) entry which is preliminary data.</text>
</comment>
<proteinExistence type="predicted"/>
<sequence length="199" mass="23360">MSVKMTYKWADAGYLLETKNISKNIRNYERRGQNAEIPLCIRSRKRASPWSKNCPPPAIDEFLRNWIKFPVWVSDIYRAERPIYAVRDDADKFAAVLRQFLIDINQFLFLETCATRQGGGYSHCISDFVPNRLIPILSIFGEKGFSRKLRIFLNLLVLRRTPKNYFAEFPLYKLPTGWGNEWSLNLALPMLIHWEVARQ</sequence>
<name>A0A0V1E5G6_TRIPS</name>
<dbReference type="Proteomes" id="UP000054632">
    <property type="component" value="Unassembled WGS sequence"/>
</dbReference>
<dbReference type="AlphaFoldDB" id="A0A0V1E5G6"/>
<evidence type="ECO:0000313" key="1">
    <source>
        <dbReference type="EMBL" id="KRY69081.1"/>
    </source>
</evidence>
<dbReference type="EMBL" id="JYDR01000097">
    <property type="protein sequence ID" value="KRY69081.1"/>
    <property type="molecule type" value="Genomic_DNA"/>
</dbReference>
<protein>
    <submittedName>
        <fullName evidence="1">Uncharacterized protein</fullName>
    </submittedName>
</protein>